<comment type="caution">
    <text evidence="1">The sequence shown here is derived from an EMBL/GenBank/DDBJ whole genome shotgun (WGS) entry which is preliminary data.</text>
</comment>
<dbReference type="Gene3D" id="1.25.40.10">
    <property type="entry name" value="Tetratricopeptide repeat domain"/>
    <property type="match status" value="2"/>
</dbReference>
<keyword evidence="2" id="KW-1185">Reference proteome</keyword>
<dbReference type="PANTHER" id="PTHR46082">
    <property type="entry name" value="ATP/GTP-BINDING PROTEIN-RELATED"/>
    <property type="match status" value="1"/>
</dbReference>
<dbReference type="Pfam" id="PF13374">
    <property type="entry name" value="TPR_10"/>
    <property type="match status" value="1"/>
</dbReference>
<protein>
    <recommendedName>
        <fullName evidence="3">Tetratricopeptide repeat protein</fullName>
    </recommendedName>
</protein>
<dbReference type="Proteomes" id="UP001500037">
    <property type="component" value="Unassembled WGS sequence"/>
</dbReference>
<dbReference type="Pfam" id="PF07721">
    <property type="entry name" value="TPR_4"/>
    <property type="match status" value="1"/>
</dbReference>
<evidence type="ECO:0000313" key="2">
    <source>
        <dbReference type="Proteomes" id="UP001500037"/>
    </source>
</evidence>
<proteinExistence type="predicted"/>
<accession>A0ABN1WFY2</accession>
<sequence>MRLHMARALIASGHPAQAEELARIILTVYPATDGLRLQASNLRARALGRLGRHREAVDEHTALLATATAIHGEDARVLLSVRVNRLQQLAFLAEHDLVEREHRALLLALADEDPLRGAVSGARAFTLNSTGHHDEAEAMVRAALTHGADTTLLMGLARSLRGQGRHEEALQILADTEARHQQARDGEHTSLLHTLTAQTLLGLDRPDEAEPRARRAVETAQAHHGPHHHYSLEAATTLANVLGAQHHHTDATEHLTRCATAWRRHFGPHHPRTIATETELAALPRP</sequence>
<dbReference type="Pfam" id="PF13424">
    <property type="entry name" value="TPR_12"/>
    <property type="match status" value="1"/>
</dbReference>
<gene>
    <name evidence="1" type="ORF">GCM10009665_45020</name>
</gene>
<evidence type="ECO:0000313" key="1">
    <source>
        <dbReference type="EMBL" id="GAA1249189.1"/>
    </source>
</evidence>
<dbReference type="SUPFAM" id="SSF48452">
    <property type="entry name" value="TPR-like"/>
    <property type="match status" value="2"/>
</dbReference>
<dbReference type="PANTHER" id="PTHR46082:SF6">
    <property type="entry name" value="AAA+ ATPASE DOMAIN-CONTAINING PROTEIN-RELATED"/>
    <property type="match status" value="1"/>
</dbReference>
<dbReference type="RefSeq" id="WP_425556114.1">
    <property type="nucleotide sequence ID" value="NZ_BAAALF010000086.1"/>
</dbReference>
<dbReference type="InterPro" id="IPR011990">
    <property type="entry name" value="TPR-like_helical_dom_sf"/>
</dbReference>
<reference evidence="1 2" key="1">
    <citation type="journal article" date="2019" name="Int. J. Syst. Evol. Microbiol.">
        <title>The Global Catalogue of Microorganisms (GCM) 10K type strain sequencing project: providing services to taxonomists for standard genome sequencing and annotation.</title>
        <authorList>
            <consortium name="The Broad Institute Genomics Platform"/>
            <consortium name="The Broad Institute Genome Sequencing Center for Infectious Disease"/>
            <person name="Wu L."/>
            <person name="Ma J."/>
        </authorList>
    </citation>
    <scope>NUCLEOTIDE SEQUENCE [LARGE SCALE GENOMIC DNA]</scope>
    <source>
        <strain evidence="1 2">JCM 13004</strain>
    </source>
</reference>
<dbReference type="EMBL" id="BAAALF010000086">
    <property type="protein sequence ID" value="GAA1249189.1"/>
    <property type="molecule type" value="Genomic_DNA"/>
</dbReference>
<evidence type="ECO:0008006" key="3">
    <source>
        <dbReference type="Google" id="ProtNLM"/>
    </source>
</evidence>
<name>A0ABN1WFY2_9ACTN</name>
<dbReference type="InterPro" id="IPR011717">
    <property type="entry name" value="TPR-4"/>
</dbReference>
<dbReference type="InterPro" id="IPR053137">
    <property type="entry name" value="NLR-like"/>
</dbReference>
<organism evidence="1 2">
    <name type="scientific">Kitasatospora nipponensis</name>
    <dbReference type="NCBI Taxonomy" id="258049"/>
    <lineage>
        <taxon>Bacteria</taxon>
        <taxon>Bacillati</taxon>
        <taxon>Actinomycetota</taxon>
        <taxon>Actinomycetes</taxon>
        <taxon>Kitasatosporales</taxon>
        <taxon>Streptomycetaceae</taxon>
        <taxon>Kitasatospora</taxon>
    </lineage>
</organism>